<reference evidence="4" key="1">
    <citation type="journal article" date="2019" name="Int. J. Syst. Evol. Microbiol.">
        <title>The Global Catalogue of Microorganisms (GCM) 10K type strain sequencing project: providing services to taxonomists for standard genome sequencing and annotation.</title>
        <authorList>
            <consortium name="The Broad Institute Genomics Platform"/>
            <consortium name="The Broad Institute Genome Sequencing Center for Infectious Disease"/>
            <person name="Wu L."/>
            <person name="Ma J."/>
        </authorList>
    </citation>
    <scope>NUCLEOTIDE SEQUENCE [LARGE SCALE GENOMIC DNA]</scope>
    <source>
        <strain evidence="4">CCUG 59685</strain>
    </source>
</reference>
<feature type="transmembrane region" description="Helical" evidence="1">
    <location>
        <begin position="47"/>
        <end position="69"/>
    </location>
</feature>
<keyword evidence="1" id="KW-0812">Transmembrane</keyword>
<evidence type="ECO:0000313" key="4">
    <source>
        <dbReference type="Proteomes" id="UP001597106"/>
    </source>
</evidence>
<organism evidence="3 4">
    <name type="scientific">Methylophilus glucosoxydans</name>
    <dbReference type="NCBI Taxonomy" id="752553"/>
    <lineage>
        <taxon>Bacteria</taxon>
        <taxon>Pseudomonadati</taxon>
        <taxon>Pseudomonadota</taxon>
        <taxon>Betaproteobacteria</taxon>
        <taxon>Nitrosomonadales</taxon>
        <taxon>Methylophilaceae</taxon>
        <taxon>Methylophilus</taxon>
    </lineage>
</organism>
<dbReference type="EMBL" id="JBHTJW010000002">
    <property type="protein sequence ID" value="MFD0929418.1"/>
    <property type="molecule type" value="Genomic_DNA"/>
</dbReference>
<dbReference type="PANTHER" id="PTHR46663">
    <property type="entry name" value="DIGUANYLATE CYCLASE DGCT-RELATED"/>
    <property type="match status" value="1"/>
</dbReference>
<proteinExistence type="predicted"/>
<feature type="transmembrane region" description="Helical" evidence="1">
    <location>
        <begin position="90"/>
        <end position="107"/>
    </location>
</feature>
<dbReference type="InterPro" id="IPR052163">
    <property type="entry name" value="DGC-Regulatory_Protein"/>
</dbReference>
<evidence type="ECO:0000256" key="1">
    <source>
        <dbReference type="SAM" id="Phobius"/>
    </source>
</evidence>
<keyword evidence="1" id="KW-0472">Membrane</keyword>
<dbReference type="GO" id="GO:0052621">
    <property type="term" value="F:diguanylate cyclase activity"/>
    <property type="evidence" value="ECO:0007669"/>
    <property type="project" value="UniProtKB-EC"/>
</dbReference>
<keyword evidence="3" id="KW-0808">Transferase</keyword>
<keyword evidence="4" id="KW-1185">Reference proteome</keyword>
<feature type="domain" description="GGDEF" evidence="2">
    <location>
        <begin position="239"/>
        <end position="372"/>
    </location>
</feature>
<dbReference type="PROSITE" id="PS50887">
    <property type="entry name" value="GGDEF"/>
    <property type="match status" value="1"/>
</dbReference>
<comment type="caution">
    <text evidence="3">The sequence shown here is derived from an EMBL/GenBank/DDBJ whole genome shotgun (WGS) entry which is preliminary data.</text>
</comment>
<dbReference type="NCBIfam" id="TIGR00254">
    <property type="entry name" value="GGDEF"/>
    <property type="match status" value="1"/>
</dbReference>
<dbReference type="InterPro" id="IPR043128">
    <property type="entry name" value="Rev_trsase/Diguanyl_cyclase"/>
</dbReference>
<name>A0ABW3GG98_9PROT</name>
<dbReference type="Gene3D" id="3.30.70.270">
    <property type="match status" value="1"/>
</dbReference>
<accession>A0ABW3GG98</accession>
<protein>
    <submittedName>
        <fullName evidence="3">Diguanylate cyclase domain-containing protein</fullName>
        <ecNumber evidence="3">2.7.7.65</ecNumber>
    </submittedName>
</protein>
<dbReference type="RefSeq" id="WP_379074979.1">
    <property type="nucleotide sequence ID" value="NZ_JBHTJW010000002.1"/>
</dbReference>
<dbReference type="SMART" id="SM00267">
    <property type="entry name" value="GGDEF"/>
    <property type="match status" value="1"/>
</dbReference>
<dbReference type="Pfam" id="PF00990">
    <property type="entry name" value="GGDEF"/>
    <property type="match status" value="1"/>
</dbReference>
<dbReference type="InterPro" id="IPR000160">
    <property type="entry name" value="GGDEF_dom"/>
</dbReference>
<keyword evidence="3" id="KW-0548">Nucleotidyltransferase</keyword>
<dbReference type="SUPFAM" id="SSF55073">
    <property type="entry name" value="Nucleotide cyclase"/>
    <property type="match status" value="1"/>
</dbReference>
<evidence type="ECO:0000259" key="2">
    <source>
        <dbReference type="PROSITE" id="PS50887"/>
    </source>
</evidence>
<dbReference type="EC" id="2.7.7.65" evidence="3"/>
<dbReference type="CDD" id="cd01949">
    <property type="entry name" value="GGDEF"/>
    <property type="match status" value="1"/>
</dbReference>
<keyword evidence="1" id="KW-1133">Transmembrane helix</keyword>
<evidence type="ECO:0000313" key="3">
    <source>
        <dbReference type="EMBL" id="MFD0929418.1"/>
    </source>
</evidence>
<sequence>MSLLQKPDANLLRARYHSLVNDVPVVIFTAISALTIQMVALQGEIDWKFAILPPMLRLAIGVILLWFWYKHRHDQPPIENIRKRLDTASTLLILAGLFTFWRSLYLFPITGSFSHYFLIVHNTLYGLCFAFILSKLGAAAYAYNVLLIGAAVTCVFRGDIEHPYLVAMLILVFEVGMLLTMRASNKTFDQWVNATFETQSLLKENQRLAQQDVLTALPNRRQFFLQAAQQQAESSLGEHCFVVGILDLDHFKPINDQYGHHIGDLVLSEVGKRLAAIHTADVQFYRLGGDEFAFHLLSDCEHLRLKQVCAEISHALSQTMHIDERVLTVSASIGACSTCDAKLSAQTMYEHADQALYQVKRAGRGHLQIYSEPLDLKKMA</sequence>
<gene>
    <name evidence="3" type="ORF">ACFQ1T_06455</name>
</gene>
<dbReference type="InterPro" id="IPR029787">
    <property type="entry name" value="Nucleotide_cyclase"/>
</dbReference>
<feature type="transmembrane region" description="Helical" evidence="1">
    <location>
        <begin position="20"/>
        <end position="41"/>
    </location>
</feature>
<dbReference type="Proteomes" id="UP001597106">
    <property type="component" value="Unassembled WGS sequence"/>
</dbReference>
<dbReference type="PANTHER" id="PTHR46663:SF2">
    <property type="entry name" value="GGDEF DOMAIN-CONTAINING PROTEIN"/>
    <property type="match status" value="1"/>
</dbReference>
<feature type="transmembrane region" description="Helical" evidence="1">
    <location>
        <begin position="164"/>
        <end position="181"/>
    </location>
</feature>